<dbReference type="AlphaFoldDB" id="A0A8E2EPS8"/>
<keyword evidence="1 2" id="KW-0224">Dipeptidase</keyword>
<evidence type="ECO:0000313" key="4">
    <source>
        <dbReference type="Proteomes" id="UP000250140"/>
    </source>
</evidence>
<dbReference type="OrthoDB" id="445695at2759"/>
<dbReference type="EC" id="3.4.13.19" evidence="2"/>
<sequence>MKHNTLEYLMASNLADTMEEALDIMACVPLIDGHNDFPHLIRAFYDSKLDDRFERNKHLAGHVDLQRLLRGRSGGIFWSTYVDCPTEDDFSDSTHFEPLRDTLQQIDLVHRLVELYEDKLAVAYQADDIMRIFSQGKVASLIGVEGLHQIGNSTSVLRMYHKLGVRYVTLAHNKNNRYADSATAREPAHGGLSREGRAIVKEMNRIGMIIDLSHASEATMISTLENSVAPVVFTHSSCHALVENPRNVSDVILDKLKENNGIIMISLIPPFTCSDPTVADVDNVVDHILHAAKKIGFNHIGLGSDYDGMLKAVNGVEDVSQWPNLVATMLSRGIKRKDVEKVIGLNIIRVLKDVEEVAKKARVWPVLEDEVKQLWNENFRAFVRNEYPDAERDYIR</sequence>
<dbReference type="InterPro" id="IPR032466">
    <property type="entry name" value="Metal_Hydrolase"/>
</dbReference>
<dbReference type="Pfam" id="PF01244">
    <property type="entry name" value="Peptidase_M19"/>
    <property type="match status" value="1"/>
</dbReference>
<comment type="catalytic activity">
    <reaction evidence="2">
        <text>an L-aminoacyl-L-amino acid + H2O = 2 an L-alpha-amino acid</text>
        <dbReference type="Rhea" id="RHEA:48940"/>
        <dbReference type="ChEBI" id="CHEBI:15377"/>
        <dbReference type="ChEBI" id="CHEBI:59869"/>
        <dbReference type="ChEBI" id="CHEBI:77460"/>
        <dbReference type="EC" id="3.4.13.19"/>
    </reaction>
</comment>
<comment type="similarity">
    <text evidence="2">Belongs to the metallo-dependent hydrolases superfamily. Peptidase M19 family.</text>
</comment>
<dbReference type="Proteomes" id="UP000250140">
    <property type="component" value="Unassembled WGS sequence"/>
</dbReference>
<dbReference type="EMBL" id="KV750914">
    <property type="protein sequence ID" value="OCL02656.1"/>
    <property type="molecule type" value="Genomic_DNA"/>
</dbReference>
<dbReference type="CDD" id="cd01301">
    <property type="entry name" value="rDP_like"/>
    <property type="match status" value="1"/>
</dbReference>
<dbReference type="GO" id="GO:0046872">
    <property type="term" value="F:metal ion binding"/>
    <property type="evidence" value="ECO:0007669"/>
    <property type="project" value="UniProtKB-UniRule"/>
</dbReference>
<keyword evidence="2" id="KW-0378">Hydrolase</keyword>
<evidence type="ECO:0000313" key="3">
    <source>
        <dbReference type="EMBL" id="OCL02656.1"/>
    </source>
</evidence>
<dbReference type="GO" id="GO:0070573">
    <property type="term" value="F:metallodipeptidase activity"/>
    <property type="evidence" value="ECO:0007669"/>
    <property type="project" value="InterPro"/>
</dbReference>
<evidence type="ECO:0000256" key="1">
    <source>
        <dbReference type="ARBA" id="ARBA00022997"/>
    </source>
</evidence>
<dbReference type="InterPro" id="IPR008257">
    <property type="entry name" value="Pept_M19"/>
</dbReference>
<dbReference type="PROSITE" id="PS51365">
    <property type="entry name" value="RENAL_DIPEPTIDASE_2"/>
    <property type="match status" value="1"/>
</dbReference>
<keyword evidence="2" id="KW-0482">Metalloprotease</keyword>
<name>A0A8E2EPS8_9PEZI</name>
<accession>A0A8E2EPS8</accession>
<keyword evidence="2" id="KW-0645">Protease</keyword>
<evidence type="ECO:0000256" key="2">
    <source>
        <dbReference type="RuleBase" id="RU341113"/>
    </source>
</evidence>
<dbReference type="PANTHER" id="PTHR10443">
    <property type="entry name" value="MICROSOMAL DIPEPTIDASE"/>
    <property type="match status" value="1"/>
</dbReference>
<dbReference type="GO" id="GO:0006508">
    <property type="term" value="P:proteolysis"/>
    <property type="evidence" value="ECO:0007669"/>
    <property type="project" value="UniProtKB-KW"/>
</dbReference>
<dbReference type="Gene3D" id="3.20.20.140">
    <property type="entry name" value="Metal-dependent hydrolases"/>
    <property type="match status" value="1"/>
</dbReference>
<proteinExistence type="inferred from homology"/>
<keyword evidence="2" id="KW-0862">Zinc</keyword>
<gene>
    <name evidence="3" type="ORF">AOQ84DRAFT_348822</name>
</gene>
<keyword evidence="4" id="KW-1185">Reference proteome</keyword>
<keyword evidence="2" id="KW-0479">Metal-binding</keyword>
<protein>
    <recommendedName>
        <fullName evidence="2">Dipeptidase</fullName>
        <ecNumber evidence="2">3.4.13.19</ecNumber>
    </recommendedName>
</protein>
<organism evidence="3 4">
    <name type="scientific">Glonium stellatum</name>
    <dbReference type="NCBI Taxonomy" id="574774"/>
    <lineage>
        <taxon>Eukaryota</taxon>
        <taxon>Fungi</taxon>
        <taxon>Dikarya</taxon>
        <taxon>Ascomycota</taxon>
        <taxon>Pezizomycotina</taxon>
        <taxon>Dothideomycetes</taxon>
        <taxon>Pleosporomycetidae</taxon>
        <taxon>Gloniales</taxon>
        <taxon>Gloniaceae</taxon>
        <taxon>Glonium</taxon>
    </lineage>
</organism>
<dbReference type="PANTHER" id="PTHR10443:SF12">
    <property type="entry name" value="DIPEPTIDASE"/>
    <property type="match status" value="1"/>
</dbReference>
<dbReference type="SUPFAM" id="SSF51556">
    <property type="entry name" value="Metallo-dependent hydrolases"/>
    <property type="match status" value="1"/>
</dbReference>
<comment type="cofactor">
    <cofactor evidence="2">
        <name>Zn(2+)</name>
        <dbReference type="ChEBI" id="CHEBI:29105"/>
    </cofactor>
</comment>
<reference evidence="3 4" key="1">
    <citation type="journal article" date="2016" name="Nat. Commun.">
        <title>Ectomycorrhizal ecology is imprinted in the genome of the dominant symbiotic fungus Cenococcum geophilum.</title>
        <authorList>
            <consortium name="DOE Joint Genome Institute"/>
            <person name="Peter M."/>
            <person name="Kohler A."/>
            <person name="Ohm R.A."/>
            <person name="Kuo A."/>
            <person name="Krutzmann J."/>
            <person name="Morin E."/>
            <person name="Arend M."/>
            <person name="Barry K.W."/>
            <person name="Binder M."/>
            <person name="Choi C."/>
            <person name="Clum A."/>
            <person name="Copeland A."/>
            <person name="Grisel N."/>
            <person name="Haridas S."/>
            <person name="Kipfer T."/>
            <person name="LaButti K."/>
            <person name="Lindquist E."/>
            <person name="Lipzen A."/>
            <person name="Maire R."/>
            <person name="Meier B."/>
            <person name="Mihaltcheva S."/>
            <person name="Molinier V."/>
            <person name="Murat C."/>
            <person name="Poggeler S."/>
            <person name="Quandt C.A."/>
            <person name="Sperisen C."/>
            <person name="Tritt A."/>
            <person name="Tisserant E."/>
            <person name="Crous P.W."/>
            <person name="Henrissat B."/>
            <person name="Nehls U."/>
            <person name="Egli S."/>
            <person name="Spatafora J.W."/>
            <person name="Grigoriev I.V."/>
            <person name="Martin F.M."/>
        </authorList>
    </citation>
    <scope>NUCLEOTIDE SEQUENCE [LARGE SCALE GENOMIC DNA]</scope>
    <source>
        <strain evidence="3 4">CBS 207.34</strain>
    </source>
</reference>